<dbReference type="AlphaFoldDB" id="A0A835E667"/>
<protein>
    <submittedName>
        <fullName evidence="1">Uncharacterized protein</fullName>
    </submittedName>
</protein>
<evidence type="ECO:0000313" key="1">
    <source>
        <dbReference type="EMBL" id="KAF8666277.1"/>
    </source>
</evidence>
<dbReference type="Proteomes" id="UP000636709">
    <property type="component" value="Unassembled WGS sequence"/>
</dbReference>
<dbReference type="EMBL" id="JACEFO010002311">
    <property type="protein sequence ID" value="KAF8666277.1"/>
    <property type="molecule type" value="Genomic_DNA"/>
</dbReference>
<dbReference type="OrthoDB" id="689494at2759"/>
<name>A0A835E667_9POAL</name>
<organism evidence="1 2">
    <name type="scientific">Digitaria exilis</name>
    <dbReference type="NCBI Taxonomy" id="1010633"/>
    <lineage>
        <taxon>Eukaryota</taxon>
        <taxon>Viridiplantae</taxon>
        <taxon>Streptophyta</taxon>
        <taxon>Embryophyta</taxon>
        <taxon>Tracheophyta</taxon>
        <taxon>Spermatophyta</taxon>
        <taxon>Magnoliopsida</taxon>
        <taxon>Liliopsida</taxon>
        <taxon>Poales</taxon>
        <taxon>Poaceae</taxon>
        <taxon>PACMAD clade</taxon>
        <taxon>Panicoideae</taxon>
        <taxon>Panicodae</taxon>
        <taxon>Paniceae</taxon>
        <taxon>Anthephorinae</taxon>
        <taxon>Digitaria</taxon>
    </lineage>
</organism>
<sequence length="103" mass="11602">MFEVSQSLQEIVEGARRNFRCGVDDEMSLRGHVDCGRGRAHYALVDLATELQWDQYRRLVKKTSVACLEVVVDISGSATRNDGLQEERRKFVPQGATQESTIS</sequence>
<comment type="caution">
    <text evidence="1">The sequence shown here is derived from an EMBL/GenBank/DDBJ whole genome shotgun (WGS) entry which is preliminary data.</text>
</comment>
<proteinExistence type="predicted"/>
<keyword evidence="2" id="KW-1185">Reference proteome</keyword>
<accession>A0A835E667</accession>
<evidence type="ECO:0000313" key="2">
    <source>
        <dbReference type="Proteomes" id="UP000636709"/>
    </source>
</evidence>
<gene>
    <name evidence="1" type="ORF">HU200_053700</name>
</gene>
<reference evidence="1" key="1">
    <citation type="submission" date="2020-07" db="EMBL/GenBank/DDBJ databases">
        <title>Genome sequence and genetic diversity analysis of an under-domesticated orphan crop, white fonio (Digitaria exilis).</title>
        <authorList>
            <person name="Bennetzen J.L."/>
            <person name="Chen S."/>
            <person name="Ma X."/>
            <person name="Wang X."/>
            <person name="Yssel A.E.J."/>
            <person name="Chaluvadi S.R."/>
            <person name="Johnson M."/>
            <person name="Gangashetty P."/>
            <person name="Hamidou F."/>
            <person name="Sanogo M.D."/>
            <person name="Zwaenepoel A."/>
            <person name="Wallace J."/>
            <person name="Van De Peer Y."/>
            <person name="Van Deynze A."/>
        </authorList>
    </citation>
    <scope>NUCLEOTIDE SEQUENCE</scope>
    <source>
        <tissue evidence="1">Leaves</tissue>
    </source>
</reference>